<dbReference type="InterPro" id="IPR036291">
    <property type="entry name" value="NAD(P)-bd_dom_sf"/>
</dbReference>
<protein>
    <submittedName>
        <fullName evidence="4">Zinc-binding dehydrogenase</fullName>
    </submittedName>
</protein>
<feature type="domain" description="Enoyl reductase (ER)" evidence="3">
    <location>
        <begin position="11"/>
        <end position="312"/>
    </location>
</feature>
<gene>
    <name evidence="4" type="ORF">KOI35_18775</name>
</gene>
<dbReference type="InterPro" id="IPR013154">
    <property type="entry name" value="ADH-like_N"/>
</dbReference>
<dbReference type="Gene3D" id="3.40.50.720">
    <property type="entry name" value="NAD(P)-binding Rossmann-like Domain"/>
    <property type="match status" value="1"/>
</dbReference>
<comment type="caution">
    <text evidence="4">The sequence shown here is derived from an EMBL/GenBank/DDBJ whole genome shotgun (WGS) entry which is preliminary data.</text>
</comment>
<sequence>MTVVVRIHQHGGPPVLRVEQAEVGEPGRGQVRLRQQAVGVNFFDTMVRRGEVGFPLPAVLGVEGAGVVEAVGPGVTGFAVGDRAGYFFDPGAYAGERLIATASLIPLPDDISTEQAAAFLAGGLTAWMGLRALHRLEPSQTVLVQGASGGVGALLSRWAKALGATVIGVAGSPSKVDRVPAPALWSGDPDFAGKLRSIAPRGVDVAYDLVGQATFDQVTSAVRDGGRIVAIGAATGRPQGGTDLRRRGVEVLGGSTPQYVNASTVGAASAELFGAVRAGVFADLDLVRYPLADAERVHRDIQARALTGLPVLTVG</sequence>
<name>A0ABS5YQ34_9ACTN</name>
<accession>A0ABS5YQ34</accession>
<evidence type="ECO:0000256" key="2">
    <source>
        <dbReference type="ARBA" id="ARBA00023002"/>
    </source>
</evidence>
<evidence type="ECO:0000259" key="3">
    <source>
        <dbReference type="SMART" id="SM00829"/>
    </source>
</evidence>
<dbReference type="SMART" id="SM00829">
    <property type="entry name" value="PKS_ER"/>
    <property type="match status" value="1"/>
</dbReference>
<dbReference type="SUPFAM" id="SSF51735">
    <property type="entry name" value="NAD(P)-binding Rossmann-fold domains"/>
    <property type="match status" value="1"/>
</dbReference>
<keyword evidence="2" id="KW-0560">Oxidoreductase</keyword>
<keyword evidence="5" id="KW-1185">Reference proteome</keyword>
<dbReference type="RefSeq" id="WP_215788747.1">
    <property type="nucleotide sequence ID" value="NZ_JAHKKG010000005.1"/>
</dbReference>
<proteinExistence type="predicted"/>
<dbReference type="SUPFAM" id="SSF50129">
    <property type="entry name" value="GroES-like"/>
    <property type="match status" value="1"/>
</dbReference>
<organism evidence="4 5">
    <name type="scientific">Paractinoplanes bogorensis</name>
    <dbReference type="NCBI Taxonomy" id="1610840"/>
    <lineage>
        <taxon>Bacteria</taxon>
        <taxon>Bacillati</taxon>
        <taxon>Actinomycetota</taxon>
        <taxon>Actinomycetes</taxon>
        <taxon>Micromonosporales</taxon>
        <taxon>Micromonosporaceae</taxon>
        <taxon>Paractinoplanes</taxon>
    </lineage>
</organism>
<dbReference type="EMBL" id="JAHKKG010000005">
    <property type="protein sequence ID" value="MBU2665557.1"/>
    <property type="molecule type" value="Genomic_DNA"/>
</dbReference>
<dbReference type="PANTHER" id="PTHR48106:SF13">
    <property type="entry name" value="QUINONE OXIDOREDUCTASE-RELATED"/>
    <property type="match status" value="1"/>
</dbReference>
<dbReference type="InterPro" id="IPR011032">
    <property type="entry name" value="GroES-like_sf"/>
</dbReference>
<dbReference type="Pfam" id="PF00107">
    <property type="entry name" value="ADH_zinc_N"/>
    <property type="match status" value="1"/>
</dbReference>
<dbReference type="Gene3D" id="3.90.180.10">
    <property type="entry name" value="Medium-chain alcohol dehydrogenases, catalytic domain"/>
    <property type="match status" value="1"/>
</dbReference>
<evidence type="ECO:0000313" key="5">
    <source>
        <dbReference type="Proteomes" id="UP001519654"/>
    </source>
</evidence>
<dbReference type="PANTHER" id="PTHR48106">
    <property type="entry name" value="QUINONE OXIDOREDUCTASE PIG3-RELATED"/>
    <property type="match status" value="1"/>
</dbReference>
<evidence type="ECO:0000313" key="4">
    <source>
        <dbReference type="EMBL" id="MBU2665557.1"/>
    </source>
</evidence>
<dbReference type="InterPro" id="IPR013149">
    <property type="entry name" value="ADH-like_C"/>
</dbReference>
<dbReference type="Pfam" id="PF08240">
    <property type="entry name" value="ADH_N"/>
    <property type="match status" value="1"/>
</dbReference>
<reference evidence="4 5" key="1">
    <citation type="submission" date="2021-06" db="EMBL/GenBank/DDBJ databases">
        <title>Actinoplanes lichenicola sp. nov., and Actinoplanes ovalisporus sp. nov., isolated from lichen in Thailand.</title>
        <authorList>
            <person name="Saeng-In P."/>
            <person name="Kanchanasin P."/>
            <person name="Yuki M."/>
            <person name="Kudo T."/>
            <person name="Ohkuma M."/>
            <person name="Phongsopitanun W."/>
            <person name="Tanasupawat S."/>
        </authorList>
    </citation>
    <scope>NUCLEOTIDE SEQUENCE [LARGE SCALE GENOMIC DNA]</scope>
    <source>
        <strain evidence="4 5">NBRC 110975</strain>
    </source>
</reference>
<dbReference type="InterPro" id="IPR020843">
    <property type="entry name" value="ER"/>
</dbReference>
<keyword evidence="1" id="KW-0521">NADP</keyword>
<dbReference type="Proteomes" id="UP001519654">
    <property type="component" value="Unassembled WGS sequence"/>
</dbReference>
<evidence type="ECO:0000256" key="1">
    <source>
        <dbReference type="ARBA" id="ARBA00022857"/>
    </source>
</evidence>